<name>A0A834T9D8_9FABA</name>
<dbReference type="EMBL" id="JAAIUW010000009">
    <property type="protein sequence ID" value="KAF7817560.1"/>
    <property type="molecule type" value="Genomic_DNA"/>
</dbReference>
<evidence type="ECO:0000313" key="2">
    <source>
        <dbReference type="EMBL" id="KAF7817560.1"/>
    </source>
</evidence>
<gene>
    <name evidence="2" type="ORF">G2W53_031529</name>
</gene>
<comment type="caution">
    <text evidence="2">The sequence shown here is derived from an EMBL/GenBank/DDBJ whole genome shotgun (WGS) entry which is preliminary data.</text>
</comment>
<dbReference type="AlphaFoldDB" id="A0A834T9D8"/>
<evidence type="ECO:0000313" key="3">
    <source>
        <dbReference type="Proteomes" id="UP000634136"/>
    </source>
</evidence>
<keyword evidence="3" id="KW-1185">Reference proteome</keyword>
<evidence type="ECO:0000256" key="1">
    <source>
        <dbReference type="SAM" id="MobiDB-lite"/>
    </source>
</evidence>
<proteinExistence type="predicted"/>
<feature type="compositionally biased region" description="Polar residues" evidence="1">
    <location>
        <begin position="9"/>
        <end position="21"/>
    </location>
</feature>
<protein>
    <submittedName>
        <fullName evidence="2">Uncharacterized protein</fullName>
    </submittedName>
</protein>
<sequence>MAGKAQTLGGFQNSSGDSIFY</sequence>
<dbReference type="Proteomes" id="UP000634136">
    <property type="component" value="Unassembled WGS sequence"/>
</dbReference>
<accession>A0A834T9D8</accession>
<feature type="region of interest" description="Disordered" evidence="1">
    <location>
        <begin position="1"/>
        <end position="21"/>
    </location>
</feature>
<organism evidence="2 3">
    <name type="scientific">Senna tora</name>
    <dbReference type="NCBI Taxonomy" id="362788"/>
    <lineage>
        <taxon>Eukaryota</taxon>
        <taxon>Viridiplantae</taxon>
        <taxon>Streptophyta</taxon>
        <taxon>Embryophyta</taxon>
        <taxon>Tracheophyta</taxon>
        <taxon>Spermatophyta</taxon>
        <taxon>Magnoliopsida</taxon>
        <taxon>eudicotyledons</taxon>
        <taxon>Gunneridae</taxon>
        <taxon>Pentapetalae</taxon>
        <taxon>rosids</taxon>
        <taxon>fabids</taxon>
        <taxon>Fabales</taxon>
        <taxon>Fabaceae</taxon>
        <taxon>Caesalpinioideae</taxon>
        <taxon>Cassia clade</taxon>
        <taxon>Senna</taxon>
    </lineage>
</organism>
<reference evidence="2" key="1">
    <citation type="submission" date="2020-09" db="EMBL/GenBank/DDBJ databases">
        <title>Genome-Enabled Discovery of Anthraquinone Biosynthesis in Senna tora.</title>
        <authorList>
            <person name="Kang S.-H."/>
            <person name="Pandey R.P."/>
            <person name="Lee C.-M."/>
            <person name="Sim J.-S."/>
            <person name="Jeong J.-T."/>
            <person name="Choi B.-S."/>
            <person name="Jung M."/>
            <person name="Ginzburg D."/>
            <person name="Zhao K."/>
            <person name="Won S.Y."/>
            <person name="Oh T.-J."/>
            <person name="Yu Y."/>
            <person name="Kim N.-H."/>
            <person name="Lee O.R."/>
            <person name="Lee T.-H."/>
            <person name="Bashyal P."/>
            <person name="Kim T.-S."/>
            <person name="Lee W.-H."/>
            <person name="Kawkins C."/>
            <person name="Kim C.-K."/>
            <person name="Kim J.S."/>
            <person name="Ahn B.O."/>
            <person name="Rhee S.Y."/>
            <person name="Sohng J.K."/>
        </authorList>
    </citation>
    <scope>NUCLEOTIDE SEQUENCE</scope>
    <source>
        <tissue evidence="2">Leaf</tissue>
    </source>
</reference>